<reference evidence="2 3" key="1">
    <citation type="submission" date="2024-09" db="EMBL/GenBank/DDBJ databases">
        <authorList>
            <person name="Sun Q."/>
            <person name="Mori K."/>
        </authorList>
    </citation>
    <scope>NUCLEOTIDE SEQUENCE [LARGE SCALE GENOMIC DNA]</scope>
    <source>
        <strain evidence="2 3">JCM 3028</strain>
    </source>
</reference>
<feature type="transmembrane region" description="Helical" evidence="1">
    <location>
        <begin position="33"/>
        <end position="51"/>
    </location>
</feature>
<comment type="caution">
    <text evidence="2">The sequence shown here is derived from an EMBL/GenBank/DDBJ whole genome shotgun (WGS) entry which is preliminary data.</text>
</comment>
<evidence type="ECO:0008006" key="4">
    <source>
        <dbReference type="Google" id="ProtNLM"/>
    </source>
</evidence>
<evidence type="ECO:0000313" key="2">
    <source>
        <dbReference type="EMBL" id="MFB9675613.1"/>
    </source>
</evidence>
<protein>
    <recommendedName>
        <fullName evidence="4">Integral membrane protein</fullName>
    </recommendedName>
</protein>
<dbReference type="RefSeq" id="WP_386155514.1">
    <property type="nucleotide sequence ID" value="NZ_JBHMBS010000003.1"/>
</dbReference>
<feature type="transmembrane region" description="Helical" evidence="1">
    <location>
        <begin position="99"/>
        <end position="117"/>
    </location>
</feature>
<dbReference type="EMBL" id="JBHMBS010000003">
    <property type="protein sequence ID" value="MFB9675613.1"/>
    <property type="molecule type" value="Genomic_DNA"/>
</dbReference>
<keyword evidence="1" id="KW-0472">Membrane</keyword>
<dbReference type="Proteomes" id="UP001589610">
    <property type="component" value="Unassembled WGS sequence"/>
</dbReference>
<evidence type="ECO:0000256" key="1">
    <source>
        <dbReference type="SAM" id="Phobius"/>
    </source>
</evidence>
<evidence type="ECO:0000313" key="3">
    <source>
        <dbReference type="Proteomes" id="UP001589610"/>
    </source>
</evidence>
<name>A0ABV5T967_9ACTN</name>
<proteinExistence type="predicted"/>
<accession>A0ABV5T967</accession>
<keyword evidence="3" id="KW-1185">Reference proteome</keyword>
<keyword evidence="1" id="KW-0812">Transmembrane</keyword>
<gene>
    <name evidence="2" type="ORF">ACFFRH_08960</name>
</gene>
<feature type="transmembrane region" description="Helical" evidence="1">
    <location>
        <begin position="123"/>
        <end position="145"/>
    </location>
</feature>
<organism evidence="2 3">
    <name type="scientific">Streptosporangium vulgare</name>
    <dbReference type="NCBI Taxonomy" id="46190"/>
    <lineage>
        <taxon>Bacteria</taxon>
        <taxon>Bacillati</taxon>
        <taxon>Actinomycetota</taxon>
        <taxon>Actinomycetes</taxon>
        <taxon>Streptosporangiales</taxon>
        <taxon>Streptosporangiaceae</taxon>
        <taxon>Streptosporangium</taxon>
    </lineage>
</organism>
<keyword evidence="1" id="KW-1133">Transmembrane helix</keyword>
<feature type="transmembrane region" description="Helical" evidence="1">
    <location>
        <begin position="57"/>
        <end position="78"/>
    </location>
</feature>
<sequence>MSRGGDVKDELTPEEALRRIAEVDRRTRRPARVVGLLYAVVGLGTIVYWPVMFLGPAWSRAAAGVAWIILTVLFVGYLGGMKVQDPKVTWANKSNGPVTISYVALVVIVFVFGAFFQPDDPGGGWSAALIALSLCASVPPFYAAWRVLRAER</sequence>